<accession>A0AAD1SC45</accession>
<dbReference type="EMBL" id="OW240916">
    <property type="protein sequence ID" value="CAH2296379.1"/>
    <property type="molecule type" value="Genomic_DNA"/>
</dbReference>
<sequence length="121" mass="13126">MLAATVVEPSQTTLAGKPACKNPTRKVARNIPTQKSARKTIMWKSACKATTQKLDCGSPVLKHPCGPHQAANSPTAHGLCLEVEGDGAGRWRRAVEAQTDPIAPYTTMKLAYLPWAFDEWP</sequence>
<dbReference type="Proteomes" id="UP001295444">
    <property type="component" value="Chromosome 05"/>
</dbReference>
<name>A0AAD1SC45_PELCU</name>
<gene>
    <name evidence="1" type="ORF">PECUL_23A059483</name>
</gene>
<dbReference type="AlphaFoldDB" id="A0AAD1SC45"/>
<organism evidence="1 2">
    <name type="scientific">Pelobates cultripes</name>
    <name type="common">Western spadefoot toad</name>
    <dbReference type="NCBI Taxonomy" id="61616"/>
    <lineage>
        <taxon>Eukaryota</taxon>
        <taxon>Metazoa</taxon>
        <taxon>Chordata</taxon>
        <taxon>Craniata</taxon>
        <taxon>Vertebrata</taxon>
        <taxon>Euteleostomi</taxon>
        <taxon>Amphibia</taxon>
        <taxon>Batrachia</taxon>
        <taxon>Anura</taxon>
        <taxon>Pelobatoidea</taxon>
        <taxon>Pelobatidae</taxon>
        <taxon>Pelobates</taxon>
    </lineage>
</organism>
<protein>
    <submittedName>
        <fullName evidence="1">Uncharacterized protein</fullName>
    </submittedName>
</protein>
<proteinExistence type="predicted"/>
<reference evidence="1" key="1">
    <citation type="submission" date="2022-03" db="EMBL/GenBank/DDBJ databases">
        <authorList>
            <person name="Alioto T."/>
            <person name="Alioto T."/>
            <person name="Gomez Garrido J."/>
        </authorList>
    </citation>
    <scope>NUCLEOTIDE SEQUENCE</scope>
</reference>
<evidence type="ECO:0000313" key="2">
    <source>
        <dbReference type="Proteomes" id="UP001295444"/>
    </source>
</evidence>
<keyword evidence="2" id="KW-1185">Reference proteome</keyword>
<evidence type="ECO:0000313" key="1">
    <source>
        <dbReference type="EMBL" id="CAH2296379.1"/>
    </source>
</evidence>